<dbReference type="GO" id="GO:0030246">
    <property type="term" value="F:carbohydrate binding"/>
    <property type="evidence" value="ECO:0007669"/>
    <property type="project" value="TreeGrafter"/>
</dbReference>
<evidence type="ECO:0000256" key="1">
    <source>
        <dbReference type="ARBA" id="ARBA00004196"/>
    </source>
</evidence>
<dbReference type="RefSeq" id="WP_138003461.1">
    <property type="nucleotide sequence ID" value="NZ_QGQD01000073.1"/>
</dbReference>
<dbReference type="InterPro" id="IPR025997">
    <property type="entry name" value="SBP_2_dom"/>
</dbReference>
<dbReference type="InterPro" id="IPR050555">
    <property type="entry name" value="Bact_Solute-Bind_Prot2"/>
</dbReference>
<protein>
    <submittedName>
        <fullName evidence="4">Rhamnose ABC transporter, rhamnose-binding protein</fullName>
    </submittedName>
</protein>
<evidence type="ECO:0000259" key="3">
    <source>
        <dbReference type="Pfam" id="PF13407"/>
    </source>
</evidence>
<dbReference type="PANTHER" id="PTHR30036:SF7">
    <property type="entry name" value="ABC TRANSPORTER PERIPLASMIC-BINDING PROTEIN YPHF"/>
    <property type="match status" value="1"/>
</dbReference>
<evidence type="ECO:0000313" key="5">
    <source>
        <dbReference type="Proteomes" id="UP000306509"/>
    </source>
</evidence>
<keyword evidence="5" id="KW-1185">Reference proteome</keyword>
<comment type="similarity">
    <text evidence="2">Belongs to the bacterial solute-binding protein 2 family.</text>
</comment>
<dbReference type="Gene3D" id="3.40.50.2300">
    <property type="match status" value="2"/>
</dbReference>
<comment type="subcellular location">
    <subcellularLocation>
        <location evidence="1">Cell envelope</location>
    </subcellularLocation>
</comment>
<gene>
    <name evidence="4" type="ORF">DSM106044_03920</name>
</gene>
<dbReference type="InterPro" id="IPR028082">
    <property type="entry name" value="Peripla_BP_I"/>
</dbReference>
<dbReference type="SUPFAM" id="SSF53822">
    <property type="entry name" value="Periplasmic binding protein-like I"/>
    <property type="match status" value="1"/>
</dbReference>
<evidence type="ECO:0000256" key="2">
    <source>
        <dbReference type="ARBA" id="ARBA00007639"/>
    </source>
</evidence>
<sequence>MSRKYMLVSIGFLVLMVVLYIQLFLFSSVGQAEVTDRQHGSRMIVISKDNDLIYQHLRKSTVEAAQQYHINVENQTLQSWESTTLRDSVVFAIYSGAQAVAFQSNDPVFTQEMYELASEQGVQLILYESENYQRDTIPAVSANSYSIGTNTGQLAIDASGEEGCKAVLVLEKTQEGIPSTYQNMKVQGIMEVFGQHDDAEIVQTLSTEEEVYAGEKLANTLEGLKNTYNTIICLNAYTVPLIAQQVIDSNLVDKVQIIGYGMQQQTLDYVNRGVIYGTVTPDPDQMGNDIVAMLHTWVNNHSYDDNMPVPLHTITRENVDKFSRLWLETEQ</sequence>
<comment type="caution">
    <text evidence="4">The sequence shown here is derived from an EMBL/GenBank/DDBJ whole genome shotgun (WGS) entry which is preliminary data.</text>
</comment>
<dbReference type="Pfam" id="PF13407">
    <property type="entry name" value="Peripla_BP_4"/>
    <property type="match status" value="1"/>
</dbReference>
<dbReference type="EMBL" id="QGQD01000073">
    <property type="protein sequence ID" value="TLC99237.1"/>
    <property type="molecule type" value="Genomic_DNA"/>
</dbReference>
<evidence type="ECO:0000313" key="4">
    <source>
        <dbReference type="EMBL" id="TLC99237.1"/>
    </source>
</evidence>
<organism evidence="4 5">
    <name type="scientific">Robinsoniella peoriensis</name>
    <dbReference type="NCBI Taxonomy" id="180332"/>
    <lineage>
        <taxon>Bacteria</taxon>
        <taxon>Bacillati</taxon>
        <taxon>Bacillota</taxon>
        <taxon>Clostridia</taxon>
        <taxon>Lachnospirales</taxon>
        <taxon>Lachnospiraceae</taxon>
        <taxon>Robinsoniella</taxon>
    </lineage>
</organism>
<dbReference type="AlphaFoldDB" id="A0A4V6HRI6"/>
<dbReference type="Proteomes" id="UP000306509">
    <property type="component" value="Unassembled WGS sequence"/>
</dbReference>
<dbReference type="PANTHER" id="PTHR30036">
    <property type="entry name" value="D-XYLOSE-BINDING PERIPLASMIC PROTEIN"/>
    <property type="match status" value="1"/>
</dbReference>
<accession>A0A4V6HRI6</accession>
<reference evidence="4 5" key="1">
    <citation type="journal article" date="2019" name="Anaerobe">
        <title>Detection of Robinsoniella peoriensis in multiple bone samples of a trauma patient.</title>
        <authorList>
            <person name="Schrottner P."/>
            <person name="Hartwich K."/>
            <person name="Bunk B."/>
            <person name="Schober I."/>
            <person name="Helbig S."/>
            <person name="Rudolph W.W."/>
            <person name="Gunzer F."/>
        </authorList>
    </citation>
    <scope>NUCLEOTIDE SEQUENCE [LARGE SCALE GENOMIC DNA]</scope>
    <source>
        <strain evidence="4 5">DSM 106044</strain>
    </source>
</reference>
<feature type="domain" description="Periplasmic binding protein" evidence="3">
    <location>
        <begin position="44"/>
        <end position="296"/>
    </location>
</feature>
<proteinExistence type="inferred from homology"/>
<name>A0A4V6HRI6_9FIRM</name>
<dbReference type="GO" id="GO:0030288">
    <property type="term" value="C:outer membrane-bounded periplasmic space"/>
    <property type="evidence" value="ECO:0007669"/>
    <property type="project" value="TreeGrafter"/>
</dbReference>